<dbReference type="GO" id="GO:0061809">
    <property type="term" value="F:NAD+ nucleosidase activity, cyclic ADP-ribose generating"/>
    <property type="evidence" value="ECO:0007669"/>
    <property type="project" value="UniProtKB-EC"/>
</dbReference>
<gene>
    <name evidence="6" type="ORF">Tci_898621</name>
</gene>
<comment type="caution">
    <text evidence="6">The sequence shown here is derived from an EMBL/GenBank/DDBJ whole genome shotgun (WGS) entry which is preliminary data.</text>
</comment>
<dbReference type="Pfam" id="PF01582">
    <property type="entry name" value="TIR"/>
    <property type="match status" value="1"/>
</dbReference>
<dbReference type="InterPro" id="IPR035897">
    <property type="entry name" value="Toll_tir_struct_dom_sf"/>
</dbReference>
<protein>
    <recommendedName>
        <fullName evidence="1">ADP-ribosyl cyclase/cyclic ADP-ribose hydrolase</fullName>
        <ecNumber evidence="1">3.2.2.6</ecNumber>
    </recommendedName>
</protein>
<dbReference type="InterPro" id="IPR000157">
    <property type="entry name" value="TIR_dom"/>
</dbReference>
<dbReference type="Gene3D" id="3.40.50.10140">
    <property type="entry name" value="Toll/interleukin-1 receptor homology (TIR) domain"/>
    <property type="match status" value="1"/>
</dbReference>
<keyword evidence="2" id="KW-0378">Hydrolase</keyword>
<dbReference type="PROSITE" id="PS50104">
    <property type="entry name" value="TIR"/>
    <property type="match status" value="1"/>
</dbReference>
<evidence type="ECO:0000256" key="2">
    <source>
        <dbReference type="ARBA" id="ARBA00022801"/>
    </source>
</evidence>
<evidence type="ECO:0000259" key="5">
    <source>
        <dbReference type="PROSITE" id="PS50104"/>
    </source>
</evidence>
<dbReference type="PANTHER" id="PTHR32009">
    <property type="entry name" value="TMV RESISTANCE PROTEIN N-LIKE"/>
    <property type="match status" value="1"/>
</dbReference>
<keyword evidence="3" id="KW-0520">NAD</keyword>
<name>A0A699UTH7_TANCI</name>
<dbReference type="GO" id="GO:0007165">
    <property type="term" value="P:signal transduction"/>
    <property type="evidence" value="ECO:0007669"/>
    <property type="project" value="InterPro"/>
</dbReference>
<sequence length="105" mass="12216">MATTSIPHRWKYDVFVSFRDYASSSWCLKELVKILECKQIENPKYEVRIIFYDVKPDVVRKQTRSYAEAFRNHEVSNSAEVGKWKEALSMAADLSGFDLQDMTNG</sequence>
<dbReference type="SUPFAM" id="SSF52200">
    <property type="entry name" value="Toll/Interleukin receptor TIR domain"/>
    <property type="match status" value="1"/>
</dbReference>
<evidence type="ECO:0000313" key="6">
    <source>
        <dbReference type="EMBL" id="GFD26652.1"/>
    </source>
</evidence>
<dbReference type="PANTHER" id="PTHR32009:SF39">
    <property type="entry name" value="TIR DOMAIN-CONTAINING PROTEIN"/>
    <property type="match status" value="1"/>
</dbReference>
<accession>A0A699UTH7</accession>
<proteinExistence type="predicted"/>
<organism evidence="6">
    <name type="scientific">Tanacetum cinerariifolium</name>
    <name type="common">Dalmatian daisy</name>
    <name type="synonym">Chrysanthemum cinerariifolium</name>
    <dbReference type="NCBI Taxonomy" id="118510"/>
    <lineage>
        <taxon>Eukaryota</taxon>
        <taxon>Viridiplantae</taxon>
        <taxon>Streptophyta</taxon>
        <taxon>Embryophyta</taxon>
        <taxon>Tracheophyta</taxon>
        <taxon>Spermatophyta</taxon>
        <taxon>Magnoliopsida</taxon>
        <taxon>eudicotyledons</taxon>
        <taxon>Gunneridae</taxon>
        <taxon>Pentapetalae</taxon>
        <taxon>asterids</taxon>
        <taxon>campanulids</taxon>
        <taxon>Asterales</taxon>
        <taxon>Asteraceae</taxon>
        <taxon>Asteroideae</taxon>
        <taxon>Anthemideae</taxon>
        <taxon>Anthemidinae</taxon>
        <taxon>Tanacetum</taxon>
    </lineage>
</organism>
<reference evidence="6" key="1">
    <citation type="journal article" date="2019" name="Sci. Rep.">
        <title>Draft genome of Tanacetum cinerariifolium, the natural source of mosquito coil.</title>
        <authorList>
            <person name="Yamashiro T."/>
            <person name="Shiraishi A."/>
            <person name="Satake H."/>
            <person name="Nakayama K."/>
        </authorList>
    </citation>
    <scope>NUCLEOTIDE SEQUENCE</scope>
</reference>
<evidence type="ECO:0000256" key="1">
    <source>
        <dbReference type="ARBA" id="ARBA00011982"/>
    </source>
</evidence>
<dbReference type="EC" id="3.2.2.6" evidence="1"/>
<comment type="catalytic activity">
    <reaction evidence="4">
        <text>NAD(+) + H2O = ADP-D-ribose + nicotinamide + H(+)</text>
        <dbReference type="Rhea" id="RHEA:16301"/>
        <dbReference type="ChEBI" id="CHEBI:15377"/>
        <dbReference type="ChEBI" id="CHEBI:15378"/>
        <dbReference type="ChEBI" id="CHEBI:17154"/>
        <dbReference type="ChEBI" id="CHEBI:57540"/>
        <dbReference type="ChEBI" id="CHEBI:57967"/>
        <dbReference type="EC" id="3.2.2.6"/>
    </reaction>
    <physiologicalReaction direction="left-to-right" evidence="4">
        <dbReference type="Rhea" id="RHEA:16302"/>
    </physiologicalReaction>
</comment>
<dbReference type="EMBL" id="BKCJ011370587">
    <property type="protein sequence ID" value="GFD26652.1"/>
    <property type="molecule type" value="Genomic_DNA"/>
</dbReference>
<feature type="domain" description="TIR" evidence="5">
    <location>
        <begin position="1"/>
        <end position="105"/>
    </location>
</feature>
<evidence type="ECO:0000256" key="3">
    <source>
        <dbReference type="ARBA" id="ARBA00023027"/>
    </source>
</evidence>
<evidence type="ECO:0000256" key="4">
    <source>
        <dbReference type="ARBA" id="ARBA00047304"/>
    </source>
</evidence>
<dbReference type="AlphaFoldDB" id="A0A699UTH7"/>